<evidence type="ECO:0000313" key="1">
    <source>
        <dbReference type="EMBL" id="OLY77752.1"/>
    </source>
</evidence>
<dbReference type="Proteomes" id="UP000187455">
    <property type="component" value="Unassembled WGS sequence"/>
</dbReference>
<organism evidence="1 2">
    <name type="scientific">Smittium mucronatum</name>
    <dbReference type="NCBI Taxonomy" id="133383"/>
    <lineage>
        <taxon>Eukaryota</taxon>
        <taxon>Fungi</taxon>
        <taxon>Fungi incertae sedis</taxon>
        <taxon>Zoopagomycota</taxon>
        <taxon>Kickxellomycotina</taxon>
        <taxon>Harpellomycetes</taxon>
        <taxon>Harpellales</taxon>
        <taxon>Legeriomycetaceae</taxon>
        <taxon>Smittium</taxon>
    </lineage>
</organism>
<gene>
    <name evidence="1" type="ORF">AYI68_g8213</name>
</gene>
<name>A0A1R0GLJ5_9FUNG</name>
<evidence type="ECO:0000313" key="2">
    <source>
        <dbReference type="Proteomes" id="UP000187455"/>
    </source>
</evidence>
<protein>
    <submittedName>
        <fullName evidence="1">Uncharacterized protein</fullName>
    </submittedName>
</protein>
<accession>A0A1R0GLJ5</accession>
<reference evidence="1 2" key="1">
    <citation type="journal article" date="2016" name="Mol. Biol. Evol.">
        <title>Genome-Wide Survey of Gut Fungi (Harpellales) Reveals the First Horizontally Transferred Ubiquitin Gene from a Mosquito Host.</title>
        <authorList>
            <person name="Wang Y."/>
            <person name="White M.M."/>
            <person name="Kvist S."/>
            <person name="Moncalvo J.M."/>
        </authorList>
    </citation>
    <scope>NUCLEOTIDE SEQUENCE [LARGE SCALE GENOMIC DNA]</scope>
    <source>
        <strain evidence="1 2">ALG-7-W6</strain>
    </source>
</reference>
<keyword evidence="2" id="KW-1185">Reference proteome</keyword>
<comment type="caution">
    <text evidence="1">The sequence shown here is derived from an EMBL/GenBank/DDBJ whole genome shotgun (WGS) entry which is preliminary data.</text>
</comment>
<sequence>MNLGMTIDGQEISLKVHTAKMGSEPRTRETDLCGSVCPKAERSGLPIGSDLLRKYDYFSIRQEIWWKYLSRASRDFETHVDALSLYQYQATGNLNSISSEPCRLPKSTYFPKRLVPFTKGVFQTAQEILGTRLRHL</sequence>
<proteinExistence type="predicted"/>
<dbReference type="AlphaFoldDB" id="A0A1R0GLJ5"/>
<dbReference type="EMBL" id="LSSL01007700">
    <property type="protein sequence ID" value="OLY77752.1"/>
    <property type="molecule type" value="Genomic_DNA"/>
</dbReference>